<evidence type="ECO:0000256" key="1">
    <source>
        <dbReference type="ARBA" id="ARBA00004141"/>
    </source>
</evidence>
<dbReference type="InterPro" id="IPR011701">
    <property type="entry name" value="MFS"/>
</dbReference>
<accession>A0A381UBV9</accession>
<feature type="transmembrane region" description="Helical" evidence="6">
    <location>
        <begin position="367"/>
        <end position="384"/>
    </location>
</feature>
<dbReference type="Pfam" id="PF07690">
    <property type="entry name" value="MFS_1"/>
    <property type="match status" value="1"/>
</dbReference>
<feature type="transmembrane region" description="Helical" evidence="6">
    <location>
        <begin position="173"/>
        <end position="192"/>
    </location>
</feature>
<feature type="transmembrane region" description="Helical" evidence="6">
    <location>
        <begin position="143"/>
        <end position="167"/>
    </location>
</feature>
<reference evidence="8" key="1">
    <citation type="submission" date="2018-05" db="EMBL/GenBank/DDBJ databases">
        <authorList>
            <person name="Lanie J.A."/>
            <person name="Ng W.-L."/>
            <person name="Kazmierczak K.M."/>
            <person name="Andrzejewski T.M."/>
            <person name="Davidsen T.M."/>
            <person name="Wayne K.J."/>
            <person name="Tettelin H."/>
            <person name="Glass J.I."/>
            <person name="Rusch D."/>
            <person name="Podicherti R."/>
            <person name="Tsui H.-C.T."/>
            <person name="Winkler M.E."/>
        </authorList>
    </citation>
    <scope>NUCLEOTIDE SEQUENCE</scope>
</reference>
<dbReference type="PROSITE" id="PS00216">
    <property type="entry name" value="SUGAR_TRANSPORT_1"/>
    <property type="match status" value="1"/>
</dbReference>
<dbReference type="PANTHER" id="PTHR42718:SF9">
    <property type="entry name" value="MAJOR FACILITATOR SUPERFAMILY MULTIDRUG TRANSPORTER MFSC"/>
    <property type="match status" value="1"/>
</dbReference>
<dbReference type="GO" id="GO:0022857">
    <property type="term" value="F:transmembrane transporter activity"/>
    <property type="evidence" value="ECO:0007669"/>
    <property type="project" value="InterPro"/>
</dbReference>
<keyword evidence="5 6" id="KW-0472">Membrane</keyword>
<comment type="subcellular location">
    <subcellularLocation>
        <location evidence="1">Membrane</location>
        <topology evidence="1">Multi-pass membrane protein</topology>
    </subcellularLocation>
</comment>
<feature type="transmembrane region" description="Helical" evidence="6">
    <location>
        <begin position="311"/>
        <end position="330"/>
    </location>
</feature>
<dbReference type="PROSITE" id="PS50850">
    <property type="entry name" value="MFS"/>
    <property type="match status" value="1"/>
</dbReference>
<evidence type="ECO:0000256" key="5">
    <source>
        <dbReference type="ARBA" id="ARBA00023136"/>
    </source>
</evidence>
<dbReference type="EMBL" id="UINC01006135">
    <property type="protein sequence ID" value="SVA25696.1"/>
    <property type="molecule type" value="Genomic_DNA"/>
</dbReference>
<feature type="transmembrane region" description="Helical" evidence="6">
    <location>
        <begin position="53"/>
        <end position="72"/>
    </location>
</feature>
<keyword evidence="4 6" id="KW-1133">Transmembrane helix</keyword>
<dbReference type="InterPro" id="IPR020846">
    <property type="entry name" value="MFS_dom"/>
</dbReference>
<feature type="transmembrane region" description="Helical" evidence="6">
    <location>
        <begin position="212"/>
        <end position="232"/>
    </location>
</feature>
<gene>
    <name evidence="8" type="ORF">METZ01_LOCUS78550</name>
</gene>
<organism evidence="8">
    <name type="scientific">marine metagenome</name>
    <dbReference type="NCBI Taxonomy" id="408172"/>
    <lineage>
        <taxon>unclassified sequences</taxon>
        <taxon>metagenomes</taxon>
        <taxon>ecological metagenomes</taxon>
    </lineage>
</organism>
<keyword evidence="2" id="KW-0813">Transport</keyword>
<feature type="transmembrane region" description="Helical" evidence="6">
    <location>
        <begin position="466"/>
        <end position="483"/>
    </location>
</feature>
<evidence type="ECO:0000313" key="8">
    <source>
        <dbReference type="EMBL" id="SVA25696.1"/>
    </source>
</evidence>
<feature type="transmembrane region" description="Helical" evidence="6">
    <location>
        <begin position="285"/>
        <end position="305"/>
    </location>
</feature>
<dbReference type="CDD" id="cd17321">
    <property type="entry name" value="MFS_MMR_MDR_like"/>
    <property type="match status" value="1"/>
</dbReference>
<evidence type="ECO:0000256" key="4">
    <source>
        <dbReference type="ARBA" id="ARBA00022989"/>
    </source>
</evidence>
<evidence type="ECO:0000259" key="7">
    <source>
        <dbReference type="PROSITE" id="PS50850"/>
    </source>
</evidence>
<dbReference type="InterPro" id="IPR036259">
    <property type="entry name" value="MFS_trans_sf"/>
</dbReference>
<dbReference type="PANTHER" id="PTHR42718">
    <property type="entry name" value="MAJOR FACILITATOR SUPERFAMILY MULTIDRUG TRANSPORTER MFSC"/>
    <property type="match status" value="1"/>
</dbReference>
<dbReference type="Gene3D" id="1.20.1720.10">
    <property type="entry name" value="Multidrug resistance protein D"/>
    <property type="match status" value="1"/>
</dbReference>
<feature type="transmembrane region" description="Helical" evidence="6">
    <location>
        <begin position="16"/>
        <end position="33"/>
    </location>
</feature>
<dbReference type="SUPFAM" id="SSF103473">
    <property type="entry name" value="MFS general substrate transporter"/>
    <property type="match status" value="2"/>
</dbReference>
<feature type="domain" description="Major facilitator superfamily (MFS) profile" evidence="7">
    <location>
        <begin position="18"/>
        <end position="489"/>
    </location>
</feature>
<dbReference type="PRINTS" id="PR01036">
    <property type="entry name" value="TCRTETB"/>
</dbReference>
<keyword evidence="3 6" id="KW-0812">Transmembrane</keyword>
<feature type="transmembrane region" description="Helical" evidence="6">
    <location>
        <begin position="238"/>
        <end position="257"/>
    </location>
</feature>
<proteinExistence type="predicted"/>
<dbReference type="GO" id="GO:0016020">
    <property type="term" value="C:membrane"/>
    <property type="evidence" value="ECO:0007669"/>
    <property type="project" value="UniProtKB-SubCell"/>
</dbReference>
<evidence type="ECO:0000256" key="3">
    <source>
        <dbReference type="ARBA" id="ARBA00022692"/>
    </source>
</evidence>
<dbReference type="Gene3D" id="1.20.1250.20">
    <property type="entry name" value="MFS general substrate transporter like domains"/>
    <property type="match status" value="1"/>
</dbReference>
<name>A0A381UBV9_9ZZZZ</name>
<dbReference type="AlphaFoldDB" id="A0A381UBV9"/>
<sequence>MTGLSSKITASPAYKWWLYASIASGAFLTVADQTGTTIALPRISEELAADIPAVQWMYLIYTLCISALLLPMGRLSDMFGRRRIYCTGLAIFAFGALVAYFSTQLSLLLVAKAIQGIGAAMVQANGMALMAEAFPERQRGMAIGLYMTVIGTGAIGGPVIGGFLISAFGWRSIYLGVVIVGVTALTLSLLIVKNMSPTGHLSGGKIFSFDWVGAVLSAGALSSFLLAMTYSYRMGWTSAPVVVGFLAAALLLTAFIYRELRCADPMIDLTLFKTPVFSMGMTARFLAFMSGSPAYFLLPFFLIQVSGLSEARAAFILAPGSLLMAITGPLGGKLSDRLGTKWPAVGGLCCWTAGVTVLYTLEVGSNPVVVSVGMMLMGAGNGIFGSPNTVSVMSSVGSEKYGVVSALVNMVRTSGNLTGIAVGTTLVVLMMSSMGFQPDLSELTTVGNIEDGQGLMTAFTLGMKRAFLVGALLVGFAAVFTGFRPERSAI</sequence>
<protein>
    <recommendedName>
        <fullName evidence="7">Major facilitator superfamily (MFS) profile domain-containing protein</fullName>
    </recommendedName>
</protein>
<evidence type="ECO:0000256" key="6">
    <source>
        <dbReference type="SAM" id="Phobius"/>
    </source>
</evidence>
<evidence type="ECO:0000256" key="2">
    <source>
        <dbReference type="ARBA" id="ARBA00022448"/>
    </source>
</evidence>
<dbReference type="InterPro" id="IPR005829">
    <property type="entry name" value="Sugar_transporter_CS"/>
</dbReference>
<feature type="transmembrane region" description="Helical" evidence="6">
    <location>
        <begin position="417"/>
        <end position="436"/>
    </location>
</feature>
<feature type="transmembrane region" description="Helical" evidence="6">
    <location>
        <begin position="84"/>
        <end position="103"/>
    </location>
</feature>
<feature type="transmembrane region" description="Helical" evidence="6">
    <location>
        <begin position="342"/>
        <end position="361"/>
    </location>
</feature>